<sequence>MLASLSPATIRQYSGPLRSWWVFSQNQHCSPFRPETKDVLLFLSGLSRTVGSYASLNSARSAISLISSNKIGNDPLIKRFCKGISVLKPSGPRYDYIWDPSPVISKLTTLFPHESLSLEVITKKLVVLLALASGQRCQTLAAIRVSQISFTAQRVLIRVPDRIKTSAPGRSQPLLSFPRFKGHDNLCVVNLLSHYLSRTQDIRPSACDSLFIALKRPHTAVGTQTISRWIKNPLAECGVEDIFSAHSTRHASTSLAAQKGISVNLIRRAAGWSGESRVFANFYNRTVLDEDAFANAILSSSLSTS</sequence>
<evidence type="ECO:0000259" key="3">
    <source>
        <dbReference type="PROSITE" id="PS51898"/>
    </source>
</evidence>
<dbReference type="STRING" id="471704.A0A151IWD7"/>
<feature type="domain" description="Tyr recombinase" evidence="3">
    <location>
        <begin position="93"/>
        <end position="298"/>
    </location>
</feature>
<dbReference type="PANTHER" id="PTHR35617">
    <property type="entry name" value="PHAGE_INTEGRASE DOMAIN-CONTAINING PROTEIN"/>
    <property type="match status" value="1"/>
</dbReference>
<dbReference type="GO" id="GO:0003677">
    <property type="term" value="F:DNA binding"/>
    <property type="evidence" value="ECO:0007669"/>
    <property type="project" value="UniProtKB-KW"/>
</dbReference>
<gene>
    <name evidence="4" type="ORF">ALC57_15825</name>
</gene>
<evidence type="ECO:0000313" key="5">
    <source>
        <dbReference type="Proteomes" id="UP000078492"/>
    </source>
</evidence>
<dbReference type="Gene3D" id="1.10.443.10">
    <property type="entry name" value="Intergrase catalytic core"/>
    <property type="match status" value="1"/>
</dbReference>
<dbReference type="GO" id="GO:0006310">
    <property type="term" value="P:DNA recombination"/>
    <property type="evidence" value="ECO:0007669"/>
    <property type="project" value="UniProtKB-KW"/>
</dbReference>
<name>A0A151IWD7_9HYME</name>
<dbReference type="PROSITE" id="PS51898">
    <property type="entry name" value="TYR_RECOMBINASE"/>
    <property type="match status" value="1"/>
</dbReference>
<evidence type="ECO:0000256" key="1">
    <source>
        <dbReference type="ARBA" id="ARBA00023125"/>
    </source>
</evidence>
<accession>A0A151IWD7</accession>
<dbReference type="PANTHER" id="PTHR35617:SF3">
    <property type="entry name" value="CORE-BINDING (CB) DOMAIN-CONTAINING PROTEIN"/>
    <property type="match status" value="1"/>
</dbReference>
<dbReference type="EMBL" id="KQ980879">
    <property type="protein sequence ID" value="KYN12017.1"/>
    <property type="molecule type" value="Genomic_DNA"/>
</dbReference>
<dbReference type="AlphaFoldDB" id="A0A151IWD7"/>
<dbReference type="SUPFAM" id="SSF56349">
    <property type="entry name" value="DNA breaking-rejoining enzymes"/>
    <property type="match status" value="1"/>
</dbReference>
<dbReference type="InterPro" id="IPR013762">
    <property type="entry name" value="Integrase-like_cat_sf"/>
</dbReference>
<dbReference type="InterPro" id="IPR011010">
    <property type="entry name" value="DNA_brk_join_enz"/>
</dbReference>
<keyword evidence="2" id="KW-0233">DNA recombination</keyword>
<evidence type="ECO:0000256" key="2">
    <source>
        <dbReference type="ARBA" id="ARBA00023172"/>
    </source>
</evidence>
<evidence type="ECO:0000313" key="4">
    <source>
        <dbReference type="EMBL" id="KYN12017.1"/>
    </source>
</evidence>
<keyword evidence="1" id="KW-0238">DNA-binding</keyword>
<dbReference type="InterPro" id="IPR002104">
    <property type="entry name" value="Integrase_catalytic"/>
</dbReference>
<proteinExistence type="predicted"/>
<dbReference type="InterPro" id="IPR010998">
    <property type="entry name" value="Integrase_recombinase_N"/>
</dbReference>
<protein>
    <recommendedName>
        <fullName evidence="3">Tyr recombinase domain-containing protein</fullName>
    </recommendedName>
</protein>
<dbReference type="Pfam" id="PF00589">
    <property type="entry name" value="Phage_integrase"/>
    <property type="match status" value="1"/>
</dbReference>
<dbReference type="GO" id="GO:0015074">
    <property type="term" value="P:DNA integration"/>
    <property type="evidence" value="ECO:0007669"/>
    <property type="project" value="InterPro"/>
</dbReference>
<dbReference type="Proteomes" id="UP000078492">
    <property type="component" value="Unassembled WGS sequence"/>
</dbReference>
<keyword evidence="5" id="KW-1185">Reference proteome</keyword>
<dbReference type="Gene3D" id="1.10.150.130">
    <property type="match status" value="1"/>
</dbReference>
<organism evidence="4 5">
    <name type="scientific">Trachymyrmex cornetzi</name>
    <dbReference type="NCBI Taxonomy" id="471704"/>
    <lineage>
        <taxon>Eukaryota</taxon>
        <taxon>Metazoa</taxon>
        <taxon>Ecdysozoa</taxon>
        <taxon>Arthropoda</taxon>
        <taxon>Hexapoda</taxon>
        <taxon>Insecta</taxon>
        <taxon>Pterygota</taxon>
        <taxon>Neoptera</taxon>
        <taxon>Endopterygota</taxon>
        <taxon>Hymenoptera</taxon>
        <taxon>Apocrita</taxon>
        <taxon>Aculeata</taxon>
        <taxon>Formicoidea</taxon>
        <taxon>Formicidae</taxon>
        <taxon>Myrmicinae</taxon>
        <taxon>Trachymyrmex</taxon>
    </lineage>
</organism>
<reference evidence="4 5" key="1">
    <citation type="submission" date="2015-09" db="EMBL/GenBank/DDBJ databases">
        <title>Trachymyrmex cornetzi WGS genome.</title>
        <authorList>
            <person name="Nygaard S."/>
            <person name="Hu H."/>
            <person name="Boomsma J."/>
            <person name="Zhang G."/>
        </authorList>
    </citation>
    <scope>NUCLEOTIDE SEQUENCE [LARGE SCALE GENOMIC DNA]</scope>
    <source>
        <strain evidence="4">Tcor2-1</strain>
        <tissue evidence="4">Whole body</tissue>
    </source>
</reference>